<dbReference type="AlphaFoldDB" id="A0A1F6VA10"/>
<evidence type="ECO:0000259" key="2">
    <source>
        <dbReference type="Pfam" id="PF25917"/>
    </source>
</evidence>
<organism evidence="4 5">
    <name type="scientific">Candidatus Muproteobacteria bacterium RBG_16_60_9</name>
    <dbReference type="NCBI Taxonomy" id="1817755"/>
    <lineage>
        <taxon>Bacteria</taxon>
        <taxon>Pseudomonadati</taxon>
        <taxon>Pseudomonadota</taxon>
        <taxon>Candidatus Muproteobacteria</taxon>
    </lineage>
</organism>
<feature type="domain" description="Multidrug resistance protein MdtA-like barrel-sandwich hybrid" evidence="2">
    <location>
        <begin position="35"/>
        <end position="221"/>
    </location>
</feature>
<proteinExistence type="predicted"/>
<evidence type="ECO:0000313" key="5">
    <source>
        <dbReference type="Proteomes" id="UP000179076"/>
    </source>
</evidence>
<dbReference type="PANTHER" id="PTHR30386">
    <property type="entry name" value="MEMBRANE FUSION SUBUNIT OF EMRAB-TOLC MULTIDRUG EFFLUX PUMP"/>
    <property type="match status" value="1"/>
</dbReference>
<dbReference type="Pfam" id="PF25963">
    <property type="entry name" value="Beta-barrel_AAEA"/>
    <property type="match status" value="1"/>
</dbReference>
<dbReference type="Pfam" id="PF25876">
    <property type="entry name" value="HH_MFP_RND"/>
    <property type="match status" value="1"/>
</dbReference>
<evidence type="ECO:0008006" key="6">
    <source>
        <dbReference type="Google" id="ProtNLM"/>
    </source>
</evidence>
<evidence type="ECO:0000259" key="1">
    <source>
        <dbReference type="Pfam" id="PF25876"/>
    </source>
</evidence>
<comment type="caution">
    <text evidence="4">The sequence shown here is derived from an EMBL/GenBank/DDBJ whole genome shotgun (WGS) entry which is preliminary data.</text>
</comment>
<dbReference type="PANTHER" id="PTHR30386:SF24">
    <property type="entry name" value="MULTIDRUG RESISTANCE EFFLUX PUMP"/>
    <property type="match status" value="1"/>
</dbReference>
<dbReference type="GO" id="GO:0055085">
    <property type="term" value="P:transmembrane transport"/>
    <property type="evidence" value="ECO:0007669"/>
    <property type="project" value="InterPro"/>
</dbReference>
<evidence type="ECO:0000313" key="4">
    <source>
        <dbReference type="EMBL" id="OGI66376.1"/>
    </source>
</evidence>
<dbReference type="Gene3D" id="2.40.30.170">
    <property type="match status" value="1"/>
</dbReference>
<dbReference type="SUPFAM" id="SSF111369">
    <property type="entry name" value="HlyD-like secretion proteins"/>
    <property type="match status" value="3"/>
</dbReference>
<dbReference type="Gene3D" id="2.40.50.100">
    <property type="match status" value="1"/>
</dbReference>
<protein>
    <recommendedName>
        <fullName evidence="6">Secretion protein HlyD</fullName>
    </recommendedName>
</protein>
<gene>
    <name evidence="4" type="ORF">A2W18_13430</name>
</gene>
<dbReference type="Gene3D" id="1.10.287.470">
    <property type="entry name" value="Helix hairpin bin"/>
    <property type="match status" value="2"/>
</dbReference>
<feature type="domain" description="p-hydroxybenzoic acid efflux pump subunit AaeA-like beta-barrel" evidence="3">
    <location>
        <begin position="226"/>
        <end position="317"/>
    </location>
</feature>
<feature type="domain" description="Multidrug resistance protein MdtA-like alpha-helical hairpin" evidence="1">
    <location>
        <begin position="99"/>
        <end position="164"/>
    </location>
</feature>
<sequence>MLFAVLALGVAGGGYGYWRHGKLYPSTDNAYIEANVVRVAAQISGPIMKVHIQDQAHVRSGEALFEIDRRPFELALAQANARLQLATQGVGSDAAAVRAAEAEVQNQKVQLDKARTNASRVANLQQQGFVSTQAHDDAIAAVNAAQAQIAVAQARLNQARLNLGKTGEQNQRIREAHAAREQAQLDLAHTRVAAACDGQIAELSLQPGSTARAGNALFALICTDKFWVDANFKETQLERIRPGQRVDIRLDMYPNQHFEGRVETISRASGVAFSLLPPQNATGNWVKVTQRVPVRIAVSTLDPAYPLRVGTSASVTVDTTADSKTVATSN</sequence>
<dbReference type="Proteomes" id="UP000179076">
    <property type="component" value="Unassembled WGS sequence"/>
</dbReference>
<dbReference type="InterPro" id="IPR058625">
    <property type="entry name" value="MdtA-like_BSH"/>
</dbReference>
<dbReference type="InterPro" id="IPR058634">
    <property type="entry name" value="AaeA-lik-b-barrel"/>
</dbReference>
<evidence type="ECO:0000259" key="3">
    <source>
        <dbReference type="Pfam" id="PF25963"/>
    </source>
</evidence>
<dbReference type="Pfam" id="PF25917">
    <property type="entry name" value="BSH_RND"/>
    <property type="match status" value="1"/>
</dbReference>
<reference evidence="4 5" key="1">
    <citation type="journal article" date="2016" name="Nat. Commun.">
        <title>Thousands of microbial genomes shed light on interconnected biogeochemical processes in an aquifer system.</title>
        <authorList>
            <person name="Anantharaman K."/>
            <person name="Brown C.T."/>
            <person name="Hug L.A."/>
            <person name="Sharon I."/>
            <person name="Castelle C.J."/>
            <person name="Probst A.J."/>
            <person name="Thomas B.C."/>
            <person name="Singh A."/>
            <person name="Wilkins M.J."/>
            <person name="Karaoz U."/>
            <person name="Brodie E.L."/>
            <person name="Williams K.H."/>
            <person name="Hubbard S.S."/>
            <person name="Banfield J.F."/>
        </authorList>
    </citation>
    <scope>NUCLEOTIDE SEQUENCE [LARGE SCALE GENOMIC DNA]</scope>
</reference>
<dbReference type="InterPro" id="IPR050739">
    <property type="entry name" value="MFP"/>
</dbReference>
<dbReference type="InterPro" id="IPR058624">
    <property type="entry name" value="MdtA-like_HH"/>
</dbReference>
<name>A0A1F6VA10_9PROT</name>
<dbReference type="EMBL" id="MFSP01000089">
    <property type="protein sequence ID" value="OGI66376.1"/>
    <property type="molecule type" value="Genomic_DNA"/>
</dbReference>
<accession>A0A1F6VA10</accession>